<evidence type="ECO:0000313" key="11">
    <source>
        <dbReference type="Proteomes" id="UP001341840"/>
    </source>
</evidence>
<evidence type="ECO:0000256" key="8">
    <source>
        <dbReference type="SAM" id="Phobius"/>
    </source>
</evidence>
<keyword evidence="4" id="KW-0418">Kinase</keyword>
<dbReference type="PROSITE" id="PS00107">
    <property type="entry name" value="PROTEIN_KINASE_ATP"/>
    <property type="match status" value="1"/>
</dbReference>
<keyword evidence="2 10" id="KW-0808">Transferase</keyword>
<comment type="similarity">
    <text evidence="7">Belongs to the protein kinase superfamily.</text>
</comment>
<dbReference type="PROSITE" id="PS00108">
    <property type="entry name" value="PROTEIN_KINASE_ST"/>
    <property type="match status" value="1"/>
</dbReference>
<dbReference type="PANTHER" id="PTHR47989:SF43">
    <property type="entry name" value="CALCIUM_CALMODULIN-REGULATED RECEPTOR-LIKE KINASE 2"/>
    <property type="match status" value="1"/>
</dbReference>
<dbReference type="GO" id="GO:0004674">
    <property type="term" value="F:protein serine/threonine kinase activity"/>
    <property type="evidence" value="ECO:0007669"/>
    <property type="project" value="UniProtKB-EC"/>
</dbReference>
<dbReference type="Gene3D" id="3.30.200.20">
    <property type="entry name" value="Phosphorylase Kinase, domain 1"/>
    <property type="match status" value="1"/>
</dbReference>
<evidence type="ECO:0000256" key="4">
    <source>
        <dbReference type="ARBA" id="ARBA00022777"/>
    </source>
</evidence>
<proteinExistence type="inferred from homology"/>
<dbReference type="InterPro" id="IPR008271">
    <property type="entry name" value="Ser/Thr_kinase_AS"/>
</dbReference>
<reference evidence="10 11" key="1">
    <citation type="journal article" date="2023" name="Plants (Basel)">
        <title>Bridging the Gap: Combining Genomics and Transcriptomics Approaches to Understand Stylosanthes scabra, an Orphan Legume from the Brazilian Caatinga.</title>
        <authorList>
            <person name="Ferreira-Neto J.R.C."/>
            <person name="da Silva M.D."/>
            <person name="Binneck E."/>
            <person name="de Melo N.F."/>
            <person name="da Silva R.H."/>
            <person name="de Melo A.L.T.M."/>
            <person name="Pandolfi V."/>
            <person name="Bustamante F.O."/>
            <person name="Brasileiro-Vidal A.C."/>
            <person name="Benko-Iseppon A.M."/>
        </authorList>
    </citation>
    <scope>NUCLEOTIDE SEQUENCE [LARGE SCALE GENOMIC DNA]</scope>
    <source>
        <tissue evidence="10">Leaves</tissue>
    </source>
</reference>
<keyword evidence="1 7" id="KW-0723">Serine/threonine-protein kinase</keyword>
<evidence type="ECO:0000256" key="5">
    <source>
        <dbReference type="ARBA" id="ARBA00022840"/>
    </source>
</evidence>
<dbReference type="SUPFAM" id="SSF56112">
    <property type="entry name" value="Protein kinase-like (PK-like)"/>
    <property type="match status" value="1"/>
</dbReference>
<organism evidence="10 11">
    <name type="scientific">Stylosanthes scabra</name>
    <dbReference type="NCBI Taxonomy" id="79078"/>
    <lineage>
        <taxon>Eukaryota</taxon>
        <taxon>Viridiplantae</taxon>
        <taxon>Streptophyta</taxon>
        <taxon>Embryophyta</taxon>
        <taxon>Tracheophyta</taxon>
        <taxon>Spermatophyta</taxon>
        <taxon>Magnoliopsida</taxon>
        <taxon>eudicotyledons</taxon>
        <taxon>Gunneridae</taxon>
        <taxon>Pentapetalae</taxon>
        <taxon>rosids</taxon>
        <taxon>fabids</taxon>
        <taxon>Fabales</taxon>
        <taxon>Fabaceae</taxon>
        <taxon>Papilionoideae</taxon>
        <taxon>50 kb inversion clade</taxon>
        <taxon>dalbergioids sensu lato</taxon>
        <taxon>Dalbergieae</taxon>
        <taxon>Pterocarpus clade</taxon>
        <taxon>Stylosanthes</taxon>
    </lineage>
</organism>
<keyword evidence="11" id="KW-1185">Reference proteome</keyword>
<protein>
    <submittedName>
        <fullName evidence="10">Calcium/calmodulin-regulated receptor-like kinase 2</fullName>
        <ecNumber evidence="10">2.7.11.1</ecNumber>
    </submittedName>
</protein>
<keyword evidence="8" id="KW-0472">Membrane</keyword>
<feature type="transmembrane region" description="Helical" evidence="8">
    <location>
        <begin position="7"/>
        <end position="33"/>
    </location>
</feature>
<dbReference type="PROSITE" id="PS50011">
    <property type="entry name" value="PROTEIN_KINASE_DOM"/>
    <property type="match status" value="1"/>
</dbReference>
<evidence type="ECO:0000259" key="9">
    <source>
        <dbReference type="PROSITE" id="PS50011"/>
    </source>
</evidence>
<feature type="binding site" evidence="6">
    <location>
        <position position="144"/>
    </location>
    <ligand>
        <name>ATP</name>
        <dbReference type="ChEBI" id="CHEBI:30616"/>
    </ligand>
</feature>
<gene>
    <name evidence="10" type="primary">CRLK2_3</name>
    <name evidence="10" type="ORF">PIB30_047475</name>
</gene>
<comment type="caution">
    <text evidence="10">The sequence shown here is derived from an EMBL/GenBank/DDBJ whole genome shotgun (WGS) entry which is preliminary data.</text>
</comment>
<dbReference type="PANTHER" id="PTHR47989">
    <property type="entry name" value="OS01G0750732 PROTEIN"/>
    <property type="match status" value="1"/>
</dbReference>
<evidence type="ECO:0000256" key="1">
    <source>
        <dbReference type="ARBA" id="ARBA00022527"/>
    </source>
</evidence>
<keyword evidence="8" id="KW-1133">Transmembrane helix</keyword>
<dbReference type="SMART" id="SM00220">
    <property type="entry name" value="S_TKc"/>
    <property type="match status" value="1"/>
</dbReference>
<keyword evidence="3 6" id="KW-0547">Nucleotide-binding</keyword>
<dbReference type="InterPro" id="IPR011009">
    <property type="entry name" value="Kinase-like_dom_sf"/>
</dbReference>
<dbReference type="InterPro" id="IPR000719">
    <property type="entry name" value="Prot_kinase_dom"/>
</dbReference>
<evidence type="ECO:0000256" key="6">
    <source>
        <dbReference type="PROSITE-ProRule" id="PRU10141"/>
    </source>
</evidence>
<dbReference type="EC" id="2.7.11.1" evidence="10"/>
<dbReference type="EMBL" id="JASCZI010000304">
    <property type="protein sequence ID" value="MED6110923.1"/>
    <property type="molecule type" value="Genomic_DNA"/>
</dbReference>
<keyword evidence="8" id="KW-0812">Transmembrane</keyword>
<dbReference type="Gene3D" id="1.10.510.10">
    <property type="entry name" value="Transferase(Phosphotransferase) domain 1"/>
    <property type="match status" value="1"/>
</dbReference>
<evidence type="ECO:0000256" key="2">
    <source>
        <dbReference type="ARBA" id="ARBA00022679"/>
    </source>
</evidence>
<evidence type="ECO:0000313" key="10">
    <source>
        <dbReference type="EMBL" id="MED6110923.1"/>
    </source>
</evidence>
<dbReference type="PROSITE" id="PS51257">
    <property type="entry name" value="PROKAR_LIPOPROTEIN"/>
    <property type="match status" value="1"/>
</dbReference>
<evidence type="ECO:0000256" key="3">
    <source>
        <dbReference type="ARBA" id="ARBA00022741"/>
    </source>
</evidence>
<dbReference type="Proteomes" id="UP001341840">
    <property type="component" value="Unassembled WGS sequence"/>
</dbReference>
<dbReference type="InterPro" id="IPR017441">
    <property type="entry name" value="Protein_kinase_ATP_BS"/>
</dbReference>
<name>A0ABU6QHA7_9FABA</name>
<dbReference type="InterPro" id="IPR001245">
    <property type="entry name" value="Ser-Thr/Tyr_kinase_cat_dom"/>
</dbReference>
<feature type="domain" description="Protein kinase" evidence="9">
    <location>
        <begin position="116"/>
        <end position="383"/>
    </location>
</feature>
<sequence length="424" mass="46953">MVRQADLVILGVSVGLALGILISCAIFFGIRWYKKRANLGRSANESSLTTLPIRTNGLGTSTDISASITSSIAPSRSDNVQKNSHFSWWSNQNKDPFASASGILKYSYREIQKATQNFTTSLGQGSFGTVYIATMPTGEVVAVKVLAPNSKQGEKEFQTEVLLLGRLHHRNLVNLVGYCVDKGQRILVYQFMSNGSLANLLYGEEKQLSWDDRLQVALDISHGIEYLHEGAVPPVIHRDLKSANILLDHSMRAKVADFGLSKEEIFDGRNSGLKGTYGYMDPAYISTSKLTMKSDIYSFGIIIFEIITAIHPHQNLMEYINLAAMDHNGVDEILDKQLVGKCNLGEVRQLAKIAHKCLHKSPKKRPSISEVSQGISRIKQRRLRHMMEASMSFASKNFSRAVSGLEDRQLELSRITTISVGETG</sequence>
<dbReference type="Pfam" id="PF07714">
    <property type="entry name" value="PK_Tyr_Ser-Thr"/>
    <property type="match status" value="1"/>
</dbReference>
<accession>A0ABU6QHA7</accession>
<evidence type="ECO:0000256" key="7">
    <source>
        <dbReference type="RuleBase" id="RU000304"/>
    </source>
</evidence>
<keyword evidence="5 6" id="KW-0067">ATP-binding</keyword>